<dbReference type="SUPFAM" id="SSF81442">
    <property type="entry name" value="Cytochrome c oxidase subunit I-like"/>
    <property type="match status" value="1"/>
</dbReference>
<proteinExistence type="predicted"/>
<evidence type="ECO:0000313" key="3">
    <source>
        <dbReference type="Proteomes" id="UP000183982"/>
    </source>
</evidence>
<feature type="transmembrane region" description="Helical" evidence="1">
    <location>
        <begin position="39"/>
        <end position="58"/>
    </location>
</feature>
<dbReference type="STRING" id="1470563.SAMN05444000_101163"/>
<keyword evidence="3" id="KW-1185">Reference proteome</keyword>
<keyword evidence="1" id="KW-0812">Transmembrane</keyword>
<keyword evidence="1" id="KW-1133">Transmembrane helix</keyword>
<keyword evidence="1" id="KW-0472">Membrane</keyword>
<dbReference type="OrthoDB" id="9808748at2"/>
<sequence length="123" mass="13030">MRGISKAFFGLALVCAIVGMAWGIQMSASGDHLLSPAHAHLNLIGYVGFAIFGIYYHLVPSAAEKMIAKIHLAIAVVGVVLMVPGIVMAIRETSETLAKLGSIAAIASMLLFAWIFITSSRET</sequence>
<name>A0A1M6B9E6_9RHOB</name>
<dbReference type="Proteomes" id="UP000183982">
    <property type="component" value="Unassembled WGS sequence"/>
</dbReference>
<organism evidence="2 3">
    <name type="scientific">Shimia gijangensis</name>
    <dbReference type="NCBI Taxonomy" id="1470563"/>
    <lineage>
        <taxon>Bacteria</taxon>
        <taxon>Pseudomonadati</taxon>
        <taxon>Pseudomonadota</taxon>
        <taxon>Alphaproteobacteria</taxon>
        <taxon>Rhodobacterales</taxon>
        <taxon>Roseobacteraceae</taxon>
    </lineage>
</organism>
<accession>A0A1M6B9E6</accession>
<dbReference type="AlphaFoldDB" id="A0A1M6B9E6"/>
<feature type="transmembrane region" description="Helical" evidence="1">
    <location>
        <begin position="96"/>
        <end position="117"/>
    </location>
</feature>
<evidence type="ECO:0000313" key="2">
    <source>
        <dbReference type="EMBL" id="SHI45360.1"/>
    </source>
</evidence>
<evidence type="ECO:0008006" key="4">
    <source>
        <dbReference type="Google" id="ProtNLM"/>
    </source>
</evidence>
<gene>
    <name evidence="2" type="ORF">SAMN05444000_101163</name>
</gene>
<protein>
    <recommendedName>
        <fullName evidence="4">Cytochrome C and Quinol oxidase polypeptide I</fullName>
    </recommendedName>
</protein>
<dbReference type="Gene3D" id="1.20.210.10">
    <property type="entry name" value="Cytochrome c oxidase-like, subunit I domain"/>
    <property type="match status" value="1"/>
</dbReference>
<dbReference type="InterPro" id="IPR036927">
    <property type="entry name" value="Cyt_c_oxase-like_su1_sf"/>
</dbReference>
<reference evidence="3" key="1">
    <citation type="submission" date="2016-11" db="EMBL/GenBank/DDBJ databases">
        <authorList>
            <person name="Varghese N."/>
            <person name="Submissions S."/>
        </authorList>
    </citation>
    <scope>NUCLEOTIDE SEQUENCE [LARGE SCALE GENOMIC DNA]</scope>
    <source>
        <strain evidence="3">DSM 100564</strain>
    </source>
</reference>
<feature type="transmembrane region" description="Helical" evidence="1">
    <location>
        <begin position="70"/>
        <end position="90"/>
    </location>
</feature>
<evidence type="ECO:0000256" key="1">
    <source>
        <dbReference type="SAM" id="Phobius"/>
    </source>
</evidence>
<dbReference type="RefSeq" id="WP_073248405.1">
    <property type="nucleotide sequence ID" value="NZ_FQZQ01000001.1"/>
</dbReference>
<dbReference type="EMBL" id="FQZQ01000001">
    <property type="protein sequence ID" value="SHI45360.1"/>
    <property type="molecule type" value="Genomic_DNA"/>
</dbReference>